<protein>
    <submittedName>
        <fullName evidence="3">Uncharacterized protein</fullName>
    </submittedName>
</protein>
<organism evidence="3 4">
    <name type="scientific">Litorilituus sediminis</name>
    <dbReference type="NCBI Taxonomy" id="718192"/>
    <lineage>
        <taxon>Bacteria</taxon>
        <taxon>Pseudomonadati</taxon>
        <taxon>Pseudomonadota</taxon>
        <taxon>Gammaproteobacteria</taxon>
        <taxon>Alteromonadales</taxon>
        <taxon>Colwelliaceae</taxon>
        <taxon>Litorilituus</taxon>
    </lineage>
</organism>
<proteinExistence type="predicted"/>
<feature type="transmembrane region" description="Helical" evidence="2">
    <location>
        <begin position="18"/>
        <end position="36"/>
    </location>
</feature>
<keyword evidence="2" id="KW-1133">Transmembrane helix</keyword>
<evidence type="ECO:0000256" key="1">
    <source>
        <dbReference type="SAM" id="MobiDB-lite"/>
    </source>
</evidence>
<feature type="region of interest" description="Disordered" evidence="1">
    <location>
        <begin position="84"/>
        <end position="105"/>
    </location>
</feature>
<accession>A0A4P6P1U6</accession>
<gene>
    <name evidence="3" type="ORF">EMK97_04540</name>
</gene>
<dbReference type="RefSeq" id="WP_130599855.1">
    <property type="nucleotide sequence ID" value="NZ_CP034759.1"/>
</dbReference>
<dbReference type="Proteomes" id="UP000290244">
    <property type="component" value="Chromosome"/>
</dbReference>
<evidence type="ECO:0000313" key="4">
    <source>
        <dbReference type="Proteomes" id="UP000290244"/>
    </source>
</evidence>
<keyword evidence="2" id="KW-0812">Transmembrane</keyword>
<keyword evidence="2" id="KW-0472">Membrane</keyword>
<evidence type="ECO:0000256" key="2">
    <source>
        <dbReference type="SAM" id="Phobius"/>
    </source>
</evidence>
<dbReference type="EMBL" id="CP034759">
    <property type="protein sequence ID" value="QBG35053.1"/>
    <property type="molecule type" value="Genomic_DNA"/>
</dbReference>
<dbReference type="AlphaFoldDB" id="A0A4P6P1U6"/>
<sequence length="105" mass="12186">MAKEPKHLFDNPNNVKRLLSAFYLCCALLLIIDFFVHRHISHSWENLLGFYPLYGFVGCVLLVFVATWLRTLLMRSEDYYQAEQNHTETDSSLPAKKIGAKHVDD</sequence>
<dbReference type="KEGG" id="lsd:EMK97_04540"/>
<keyword evidence="4" id="KW-1185">Reference proteome</keyword>
<name>A0A4P6P1U6_9GAMM</name>
<feature type="transmembrane region" description="Helical" evidence="2">
    <location>
        <begin position="48"/>
        <end position="69"/>
    </location>
</feature>
<dbReference type="OrthoDB" id="282116at2"/>
<reference evidence="3 4" key="1">
    <citation type="submission" date="2018-12" db="EMBL/GenBank/DDBJ databases">
        <title>Complete genome of Litorilituus sediminis.</title>
        <authorList>
            <person name="Liu A."/>
            <person name="Rong J."/>
        </authorList>
    </citation>
    <scope>NUCLEOTIDE SEQUENCE [LARGE SCALE GENOMIC DNA]</scope>
    <source>
        <strain evidence="3 4">JCM 17549</strain>
    </source>
</reference>
<evidence type="ECO:0000313" key="3">
    <source>
        <dbReference type="EMBL" id="QBG35053.1"/>
    </source>
</evidence>